<organism evidence="1 2">
    <name type="scientific">Funneliformis geosporum</name>
    <dbReference type="NCBI Taxonomy" id="1117311"/>
    <lineage>
        <taxon>Eukaryota</taxon>
        <taxon>Fungi</taxon>
        <taxon>Fungi incertae sedis</taxon>
        <taxon>Mucoromycota</taxon>
        <taxon>Glomeromycotina</taxon>
        <taxon>Glomeromycetes</taxon>
        <taxon>Glomerales</taxon>
        <taxon>Glomeraceae</taxon>
        <taxon>Funneliformis</taxon>
    </lineage>
</organism>
<gene>
    <name evidence="1" type="ORF">FWILDA_LOCUS3343</name>
</gene>
<name>A0A9W4SI77_9GLOM</name>
<protein>
    <submittedName>
        <fullName evidence="1">14409_t:CDS:1</fullName>
    </submittedName>
</protein>
<feature type="non-terminal residue" evidence="1">
    <location>
        <position position="1"/>
    </location>
</feature>
<dbReference type="Proteomes" id="UP001153678">
    <property type="component" value="Unassembled WGS sequence"/>
</dbReference>
<evidence type="ECO:0000313" key="1">
    <source>
        <dbReference type="EMBL" id="CAI2167960.1"/>
    </source>
</evidence>
<dbReference type="AlphaFoldDB" id="A0A9W4SI77"/>
<evidence type="ECO:0000313" key="2">
    <source>
        <dbReference type="Proteomes" id="UP001153678"/>
    </source>
</evidence>
<keyword evidence="2" id="KW-1185">Reference proteome</keyword>
<accession>A0A9W4SI77</accession>
<reference evidence="1" key="1">
    <citation type="submission" date="2022-08" db="EMBL/GenBank/DDBJ databases">
        <authorList>
            <person name="Kallberg Y."/>
            <person name="Tangrot J."/>
            <person name="Rosling A."/>
        </authorList>
    </citation>
    <scope>NUCLEOTIDE SEQUENCE</scope>
    <source>
        <strain evidence="1">Wild A</strain>
    </source>
</reference>
<comment type="caution">
    <text evidence="1">The sequence shown here is derived from an EMBL/GenBank/DDBJ whole genome shotgun (WGS) entry which is preliminary data.</text>
</comment>
<dbReference type="EMBL" id="CAMKVN010000440">
    <property type="protein sequence ID" value="CAI2167960.1"/>
    <property type="molecule type" value="Genomic_DNA"/>
</dbReference>
<sequence>MTIQVSTPKPFDRDTRGGLSQNAPDCITCKLPKETVSSVLKNTIGYRHHHAEIEYLLKDLNLVTVPLVAWRNQSGQFLGIDDNQSGTLGFSDGDQHNNDVIPRSEQLFLFVPHL</sequence>
<proteinExistence type="predicted"/>